<keyword evidence="7 11" id="KW-0274">FAD</keyword>
<dbReference type="PATRIC" id="fig|1121015.4.peg.1506"/>
<accession>A0A091ATV1</accession>
<evidence type="ECO:0000313" key="14">
    <source>
        <dbReference type="EMBL" id="KFN43618.1"/>
    </source>
</evidence>
<comment type="subcellular location">
    <subcellularLocation>
        <location evidence="13">Cell inner membrane</location>
        <topology evidence="13">Lipid-anchor</topology>
        <orientation evidence="13">Periplasmic side</orientation>
    </subcellularLocation>
</comment>
<comment type="catalytic activity">
    <reaction evidence="10 11 13">
        <text>L-threonyl-[protein] + FAD = FMN-L-threonyl-[protein] + AMP + H(+)</text>
        <dbReference type="Rhea" id="RHEA:36847"/>
        <dbReference type="Rhea" id="RHEA-COMP:11060"/>
        <dbReference type="Rhea" id="RHEA-COMP:11061"/>
        <dbReference type="ChEBI" id="CHEBI:15378"/>
        <dbReference type="ChEBI" id="CHEBI:30013"/>
        <dbReference type="ChEBI" id="CHEBI:57692"/>
        <dbReference type="ChEBI" id="CHEBI:74257"/>
        <dbReference type="ChEBI" id="CHEBI:456215"/>
        <dbReference type="EC" id="2.7.1.180"/>
    </reaction>
</comment>
<comment type="cofactor">
    <cofactor evidence="12">
        <name>Mg(2+)</name>
        <dbReference type="ChEBI" id="CHEBI:18420"/>
    </cofactor>
    <cofactor evidence="12">
        <name>Mn(2+)</name>
        <dbReference type="ChEBI" id="CHEBI:29035"/>
    </cofactor>
    <text evidence="12">Magnesium. Can also use manganese.</text>
</comment>
<gene>
    <name evidence="14" type="ORF">N789_10100</name>
</gene>
<dbReference type="PIRSF" id="PIRSF006268">
    <property type="entry name" value="ApbE"/>
    <property type="match status" value="1"/>
</dbReference>
<keyword evidence="15" id="KW-1185">Reference proteome</keyword>
<dbReference type="GO" id="GO:0046872">
    <property type="term" value="F:metal ion binding"/>
    <property type="evidence" value="ECO:0007669"/>
    <property type="project" value="UniProtKB-UniRule"/>
</dbReference>
<dbReference type="GO" id="GO:0005886">
    <property type="term" value="C:plasma membrane"/>
    <property type="evidence" value="ECO:0007669"/>
    <property type="project" value="UniProtKB-SubCell"/>
</dbReference>
<dbReference type="InterPro" id="IPR024932">
    <property type="entry name" value="ApbE"/>
</dbReference>
<dbReference type="GO" id="GO:0016740">
    <property type="term" value="F:transferase activity"/>
    <property type="evidence" value="ECO:0007669"/>
    <property type="project" value="UniProtKB-UniRule"/>
</dbReference>
<keyword evidence="13" id="KW-0997">Cell inner membrane</keyword>
<comment type="function">
    <text evidence="13">Flavin transferase that catalyzes the transfer of the FMN moiety of FAD and its covalent binding to the hydroxyl group of a threonine residue in a target flavoprotein.</text>
</comment>
<name>A0A091ATV1_9GAMM</name>
<keyword evidence="13" id="KW-0449">Lipoprotein</keyword>
<protein>
    <recommendedName>
        <fullName evidence="3 11">FAD:protein FMN transferase</fullName>
        <ecNumber evidence="2 11">2.7.1.180</ecNumber>
    </recommendedName>
    <alternativeName>
        <fullName evidence="9 11">Flavin transferase</fullName>
    </alternativeName>
</protein>
<keyword evidence="5 11" id="KW-0808">Transferase</keyword>
<evidence type="ECO:0000256" key="7">
    <source>
        <dbReference type="ARBA" id="ARBA00022827"/>
    </source>
</evidence>
<dbReference type="PROSITE" id="PS51257">
    <property type="entry name" value="PROKAR_LIPOPROTEIN"/>
    <property type="match status" value="1"/>
</dbReference>
<keyword evidence="8 11" id="KW-0460">Magnesium</keyword>
<evidence type="ECO:0000256" key="10">
    <source>
        <dbReference type="ARBA" id="ARBA00048540"/>
    </source>
</evidence>
<feature type="binding site" evidence="12">
    <location>
        <position position="284"/>
    </location>
    <ligand>
        <name>Mg(2+)</name>
        <dbReference type="ChEBI" id="CHEBI:18420"/>
    </ligand>
</feature>
<comment type="similarity">
    <text evidence="1 11 13">Belongs to the ApbE family.</text>
</comment>
<keyword evidence="6 11" id="KW-0479">Metal-binding</keyword>
<dbReference type="SUPFAM" id="SSF143631">
    <property type="entry name" value="ApbE-like"/>
    <property type="match status" value="1"/>
</dbReference>
<feature type="binding site" evidence="12">
    <location>
        <position position="288"/>
    </location>
    <ligand>
        <name>Mg(2+)</name>
        <dbReference type="ChEBI" id="CHEBI:18420"/>
    </ligand>
</feature>
<evidence type="ECO:0000256" key="3">
    <source>
        <dbReference type="ARBA" id="ARBA00016337"/>
    </source>
</evidence>
<evidence type="ECO:0000256" key="8">
    <source>
        <dbReference type="ARBA" id="ARBA00022842"/>
    </source>
</evidence>
<comment type="caution">
    <text evidence="14">The sequence shown here is derived from an EMBL/GenBank/DDBJ whole genome shotgun (WGS) entry which is preliminary data.</text>
</comment>
<keyword evidence="13" id="KW-1003">Cell membrane</keyword>
<dbReference type="RefSeq" id="WP_022968482.1">
    <property type="nucleotide sequence ID" value="NZ_ATVD01000001.1"/>
</dbReference>
<evidence type="ECO:0000256" key="13">
    <source>
        <dbReference type="RuleBase" id="RU363002"/>
    </source>
</evidence>
<dbReference type="PANTHER" id="PTHR30040">
    <property type="entry name" value="THIAMINE BIOSYNTHESIS LIPOPROTEIN APBE"/>
    <property type="match status" value="1"/>
</dbReference>
<dbReference type="AlphaFoldDB" id="A0A091ATV1"/>
<dbReference type="eggNOG" id="COG1477">
    <property type="taxonomic scope" value="Bacteria"/>
</dbReference>
<dbReference type="InterPro" id="IPR003374">
    <property type="entry name" value="ApbE-like_sf"/>
</dbReference>
<evidence type="ECO:0000256" key="11">
    <source>
        <dbReference type="PIRNR" id="PIRNR006268"/>
    </source>
</evidence>
<evidence type="ECO:0000256" key="6">
    <source>
        <dbReference type="ARBA" id="ARBA00022723"/>
    </source>
</evidence>
<dbReference type="EC" id="2.7.1.180" evidence="2 11"/>
<evidence type="ECO:0000313" key="15">
    <source>
        <dbReference type="Proteomes" id="UP000029385"/>
    </source>
</evidence>
<reference evidence="14 15" key="1">
    <citation type="submission" date="2013-09" db="EMBL/GenBank/DDBJ databases">
        <title>Genome sequencing of Arenimonas oryziterrae.</title>
        <authorList>
            <person name="Chen F."/>
            <person name="Wang G."/>
        </authorList>
    </citation>
    <scope>NUCLEOTIDE SEQUENCE [LARGE SCALE GENOMIC DNA]</scope>
    <source>
        <strain evidence="14 15">YC6267</strain>
    </source>
</reference>
<dbReference type="PANTHER" id="PTHR30040:SF2">
    <property type="entry name" value="FAD:PROTEIN FMN TRANSFERASE"/>
    <property type="match status" value="1"/>
</dbReference>
<keyword evidence="4 11" id="KW-0285">Flavoprotein</keyword>
<evidence type="ECO:0000256" key="12">
    <source>
        <dbReference type="PIRSR" id="PIRSR006268-2"/>
    </source>
</evidence>
<evidence type="ECO:0000256" key="4">
    <source>
        <dbReference type="ARBA" id="ARBA00022630"/>
    </source>
</evidence>
<feature type="binding site" evidence="12">
    <location>
        <position position="173"/>
    </location>
    <ligand>
        <name>Mg(2+)</name>
        <dbReference type="ChEBI" id="CHEBI:18420"/>
    </ligand>
</feature>
<evidence type="ECO:0000256" key="5">
    <source>
        <dbReference type="ARBA" id="ARBA00022679"/>
    </source>
</evidence>
<evidence type="ECO:0000256" key="1">
    <source>
        <dbReference type="ARBA" id="ARBA00008282"/>
    </source>
</evidence>
<dbReference type="Pfam" id="PF02424">
    <property type="entry name" value="ApbE"/>
    <property type="match status" value="1"/>
</dbReference>
<dbReference type="Gene3D" id="3.10.520.10">
    <property type="entry name" value="ApbE-like domains"/>
    <property type="match status" value="1"/>
</dbReference>
<proteinExistence type="inferred from homology"/>
<dbReference type="STRING" id="1121015.GCA_000420545_00832"/>
<dbReference type="EMBL" id="AVCI01000005">
    <property type="protein sequence ID" value="KFN43618.1"/>
    <property type="molecule type" value="Genomic_DNA"/>
</dbReference>
<evidence type="ECO:0000256" key="2">
    <source>
        <dbReference type="ARBA" id="ARBA00011955"/>
    </source>
</evidence>
<dbReference type="Proteomes" id="UP000029385">
    <property type="component" value="Unassembled WGS sequence"/>
</dbReference>
<evidence type="ECO:0000256" key="9">
    <source>
        <dbReference type="ARBA" id="ARBA00031306"/>
    </source>
</evidence>
<sequence length="350" mass="37475">MPRRALLLIGLCLLAACQRSGPVTSEQLHVFGSVADIEIRGSSPAVAEAAIAEASARLVQREREWHAWKPSDLTRINAAFRVGQSAPAPASIIEMVRRSQEFAVSSDGLLDPSVGGLVELWGFHTSEFPVTTPSPSLEQVQGWVRARPRIRDVRIEGDRLASRNPAVQLDFNAIAEGAAAAEIDTIFRRRGIRHALISLGGDVLALGDGQGRPWQVGMKDPYGGALGMVELGDREAFFNSGNYNKFRQAANGGRWGHILDPRTGMPARGAAATAVLANDPVLADAASTALMAAGPAGFRRIVTQMKVGCALMVTEENELLITRGMRARMQFLREPVSLGDPIDLGPGCTP</sequence>
<organism evidence="14 15">
    <name type="scientific">Arenimonas oryziterrae DSM 21050 = YC6267</name>
    <dbReference type="NCBI Taxonomy" id="1121015"/>
    <lineage>
        <taxon>Bacteria</taxon>
        <taxon>Pseudomonadati</taxon>
        <taxon>Pseudomonadota</taxon>
        <taxon>Gammaproteobacteria</taxon>
        <taxon>Lysobacterales</taxon>
        <taxon>Lysobacteraceae</taxon>
        <taxon>Arenimonas</taxon>
    </lineage>
</organism>
<keyword evidence="13" id="KW-0472">Membrane</keyword>